<accession>A0A8H7QHR3</accession>
<dbReference type="PANTHER" id="PTHR28096:SF1">
    <property type="entry name" value="PROTEIN FAF1"/>
    <property type="match status" value="1"/>
</dbReference>
<feature type="compositionally biased region" description="Basic and acidic residues" evidence="1">
    <location>
        <begin position="228"/>
        <end position="238"/>
    </location>
</feature>
<evidence type="ECO:0000313" key="2">
    <source>
        <dbReference type="EMBL" id="KAG2192887.1"/>
    </source>
</evidence>
<dbReference type="GO" id="GO:0000462">
    <property type="term" value="P:maturation of SSU-rRNA from tricistronic rRNA transcript (SSU-rRNA, 5.8S rRNA, LSU-rRNA)"/>
    <property type="evidence" value="ECO:0007669"/>
    <property type="project" value="TreeGrafter"/>
</dbReference>
<evidence type="ECO:0000313" key="3">
    <source>
        <dbReference type="Proteomes" id="UP000603453"/>
    </source>
</evidence>
<feature type="region of interest" description="Disordered" evidence="1">
    <location>
        <begin position="94"/>
        <end position="113"/>
    </location>
</feature>
<dbReference type="Proteomes" id="UP000603453">
    <property type="component" value="Unassembled WGS sequence"/>
</dbReference>
<keyword evidence="3" id="KW-1185">Reference proteome</keyword>
<dbReference type="OrthoDB" id="5556956at2759"/>
<feature type="compositionally biased region" description="Basic and acidic residues" evidence="1">
    <location>
        <begin position="94"/>
        <end position="104"/>
    </location>
</feature>
<organism evidence="2 3">
    <name type="scientific">Mucor saturninus</name>
    <dbReference type="NCBI Taxonomy" id="64648"/>
    <lineage>
        <taxon>Eukaryota</taxon>
        <taxon>Fungi</taxon>
        <taxon>Fungi incertae sedis</taxon>
        <taxon>Mucoromycota</taxon>
        <taxon>Mucoromycotina</taxon>
        <taxon>Mucoromycetes</taxon>
        <taxon>Mucorales</taxon>
        <taxon>Mucorineae</taxon>
        <taxon>Mucoraceae</taxon>
        <taxon>Mucor</taxon>
    </lineage>
</organism>
<dbReference type="PANTHER" id="PTHR28096">
    <property type="entry name" value="PROTEIN FAF1"/>
    <property type="match status" value="1"/>
</dbReference>
<comment type="caution">
    <text evidence="2">The sequence shown here is derived from an EMBL/GenBank/DDBJ whole genome shotgun (WGS) entry which is preliminary data.</text>
</comment>
<protein>
    <submittedName>
        <fullName evidence="2">Uncharacterized protein</fullName>
    </submittedName>
</protein>
<dbReference type="EMBL" id="JAEPRD010000262">
    <property type="protein sequence ID" value="KAG2192887.1"/>
    <property type="molecule type" value="Genomic_DNA"/>
</dbReference>
<reference evidence="2" key="1">
    <citation type="submission" date="2020-12" db="EMBL/GenBank/DDBJ databases">
        <title>Metabolic potential, ecology and presence of endohyphal bacteria is reflected in genomic diversity of Mucoromycotina.</title>
        <authorList>
            <person name="Muszewska A."/>
            <person name="Okrasinska A."/>
            <person name="Steczkiewicz K."/>
            <person name="Drgas O."/>
            <person name="Orlowska M."/>
            <person name="Perlinska-Lenart U."/>
            <person name="Aleksandrzak-Piekarczyk T."/>
            <person name="Szatraj K."/>
            <person name="Zielenkiewicz U."/>
            <person name="Pilsyk S."/>
            <person name="Malc E."/>
            <person name="Mieczkowski P."/>
            <person name="Kruszewska J.S."/>
            <person name="Biernat P."/>
            <person name="Pawlowska J."/>
        </authorList>
    </citation>
    <scope>NUCLEOTIDE SEQUENCE</scope>
    <source>
        <strain evidence="2">WA0000017839</strain>
    </source>
</reference>
<proteinExistence type="predicted"/>
<feature type="region of interest" description="Disordered" evidence="1">
    <location>
        <begin position="206"/>
        <end position="260"/>
    </location>
</feature>
<name>A0A8H7QHR3_9FUNG</name>
<evidence type="ECO:0000256" key="1">
    <source>
        <dbReference type="SAM" id="MobiDB-lite"/>
    </source>
</evidence>
<dbReference type="InterPro" id="IPR053030">
    <property type="entry name" value="Ribosomal_biogenesis_FAF1-like"/>
</dbReference>
<dbReference type="AlphaFoldDB" id="A0A8H7QHR3"/>
<dbReference type="GO" id="GO:0005730">
    <property type="term" value="C:nucleolus"/>
    <property type="evidence" value="ECO:0007669"/>
    <property type="project" value="TreeGrafter"/>
</dbReference>
<gene>
    <name evidence="2" type="ORF">INT47_012518</name>
</gene>
<sequence length="260" mass="28710">MSSLASLINSVKANTANNVHLKKGLKRKTTAKSEQPKKVLAVEVKKTVAKTVTEPRVVVFDGSVLHKKASLEDKASKKKFLDSRISTADPSSIVEHKNKPTAKDMEEEAENERHDVELRQLLATSDLLEELERDEMTSKEKRKSTMKKLETLGAKAEAAQRMPLSLKLSLDESRKQKGIARLQAAKDTGVYDKSLKHLYVKKEVKQRDRNPGITNGLGRMKGATLTIKKSDIERIKREGSKKKSSGGRGGKGGKGGGKRK</sequence>
<feature type="compositionally biased region" description="Gly residues" evidence="1">
    <location>
        <begin position="246"/>
        <end position="260"/>
    </location>
</feature>